<dbReference type="EMBL" id="CP002874">
    <property type="protein sequence ID" value="AEM23207.1"/>
    <property type="molecule type" value="Genomic_DNA"/>
</dbReference>
<name>G0EPD7_BRAIP</name>
<gene>
    <name evidence="1" type="ordered locus">Bint_2603</name>
</gene>
<organism evidence="1 2">
    <name type="scientific">Brachyspira intermedia (strain ATCC 51140 / PWS/A)</name>
    <name type="common">Serpulina intermedia</name>
    <dbReference type="NCBI Taxonomy" id="1045858"/>
    <lineage>
        <taxon>Bacteria</taxon>
        <taxon>Pseudomonadati</taxon>
        <taxon>Spirochaetota</taxon>
        <taxon>Spirochaetia</taxon>
        <taxon>Brachyspirales</taxon>
        <taxon>Brachyspiraceae</taxon>
        <taxon>Brachyspira</taxon>
    </lineage>
</organism>
<accession>G0EPD7</accession>
<keyword evidence="2" id="KW-1185">Reference proteome</keyword>
<dbReference type="Proteomes" id="UP000008522">
    <property type="component" value="Chromosome"/>
</dbReference>
<dbReference type="KEGG" id="bip:Bint_2603"/>
<dbReference type="AlphaFoldDB" id="G0EPD7"/>
<dbReference type="HOGENOM" id="CLU_2970332_0_0_12"/>
<reference evidence="1 2" key="1">
    <citation type="journal article" date="2011" name="BMC Genomics">
        <title>Complete genome sequence of Brachyspira intermedia reveals unique genomic features in Brachyspira species and phage-mediated horizontal gene transfer.</title>
        <authorList>
            <person name="Hafstrom T."/>
            <person name="Jansson D.S."/>
            <person name="Segerman B."/>
        </authorList>
    </citation>
    <scope>NUCLEOTIDE SEQUENCE [LARGE SCALE GENOMIC DNA]</scope>
    <source>
        <strain evidence="2">ATCC 51140 / PWS/A</strain>
    </source>
</reference>
<evidence type="ECO:0000313" key="2">
    <source>
        <dbReference type="Proteomes" id="UP000008522"/>
    </source>
</evidence>
<sequence length="58" mass="6469">MSKFDALVCLLLSIISFFSCIFLSALAKNDIAVGGIVQDKKIYIIKAITLTLLSFFYF</sequence>
<evidence type="ECO:0000313" key="1">
    <source>
        <dbReference type="EMBL" id="AEM23207.1"/>
    </source>
</evidence>
<protein>
    <submittedName>
        <fullName evidence="1">Uncharacterized protein</fullName>
    </submittedName>
</protein>
<proteinExistence type="predicted"/>
<dbReference type="PROSITE" id="PS51257">
    <property type="entry name" value="PROKAR_LIPOPROTEIN"/>
    <property type="match status" value="1"/>
</dbReference>